<reference evidence="5 6" key="1">
    <citation type="journal article" date="2014" name="Vet. Microbiol.">
        <title>Complete genome sequence analysis of goatpox virus isolated from China shows high variation.</title>
        <authorList>
            <person name="Zeng X."/>
            <person name="Chi X."/>
            <person name="Li W."/>
            <person name="Hao W."/>
            <person name="Li M."/>
            <person name="Huang X."/>
            <person name="Huang Y."/>
            <person name="Rock D.L."/>
            <person name="Luo S."/>
            <person name="Wang S."/>
        </authorList>
    </citation>
    <scope>NUCLEOTIDE SEQUENCE [LARGE SCALE GENOMIC DNA]</scope>
    <source>
        <strain evidence="5">FZ</strain>
    </source>
</reference>
<accession>A0A075CHI5</accession>
<comment type="subcellular location">
    <subcellularLocation>
        <location evidence="2">Virion</location>
    </subcellularLocation>
</comment>
<keyword evidence="4" id="KW-0946">Virion</keyword>
<comment type="function">
    <text evidence="1">Major core structural protein.</text>
</comment>
<evidence type="ECO:0000313" key="5">
    <source>
        <dbReference type="EMBL" id="AGZ95378.1"/>
    </source>
</evidence>
<dbReference type="Pfam" id="PF04498">
    <property type="entry name" value="Pox_VP8_L4R"/>
    <property type="match status" value="1"/>
</dbReference>
<dbReference type="Proteomes" id="UP000134642">
    <property type="component" value="Segment"/>
</dbReference>
<dbReference type="GO" id="GO:0003677">
    <property type="term" value="F:DNA binding"/>
    <property type="evidence" value="ECO:0007669"/>
    <property type="project" value="UniProtKB-KW"/>
</dbReference>
<dbReference type="GO" id="GO:0019028">
    <property type="term" value="C:viral capsid"/>
    <property type="evidence" value="ECO:0007669"/>
    <property type="project" value="InterPro"/>
</dbReference>
<dbReference type="InterPro" id="IPR007586">
    <property type="entry name" value="VP8_pox_nuc-bd"/>
</dbReference>
<evidence type="ECO:0000313" key="6">
    <source>
        <dbReference type="Proteomes" id="UP000134642"/>
    </source>
</evidence>
<gene>
    <name evidence="5" type="primary">GTPV059</name>
</gene>
<proteinExistence type="predicted"/>
<dbReference type="EMBL" id="KC951854">
    <property type="protein sequence ID" value="AGZ95378.1"/>
    <property type="molecule type" value="Genomic_DNA"/>
</dbReference>
<keyword evidence="5" id="KW-0238">DNA-binding</keyword>
<evidence type="ECO:0000256" key="1">
    <source>
        <dbReference type="ARBA" id="ARBA00002131"/>
    </source>
</evidence>
<protein>
    <recommendedName>
        <fullName evidence="3">Core protein VP8</fullName>
    </recommendedName>
</protein>
<organism evidence="5 6">
    <name type="scientific">Goatpox virus FZ</name>
    <dbReference type="NCBI Taxonomy" id="1416740"/>
    <lineage>
        <taxon>Viruses</taxon>
        <taxon>Varidnaviria</taxon>
        <taxon>Bamfordvirae</taxon>
        <taxon>Nucleocytoviricota</taxon>
        <taxon>Pokkesviricetes</taxon>
        <taxon>Chitovirales</taxon>
        <taxon>Poxviridae</taxon>
        <taxon>Chordopoxvirinae</taxon>
        <taxon>Capripoxvirus</taxon>
        <taxon>Capripoxvirus goatpox</taxon>
        <taxon>Goatpox virus</taxon>
    </lineage>
</organism>
<evidence type="ECO:0000256" key="3">
    <source>
        <dbReference type="ARBA" id="ARBA00021791"/>
    </source>
</evidence>
<evidence type="ECO:0000256" key="2">
    <source>
        <dbReference type="ARBA" id="ARBA00004328"/>
    </source>
</evidence>
<sequence>MSLILENLIDEETIFYAGSITDYTEMELIIAGAKIKYPRSFLSIFNIIPRNMTKYEMDLVQTENITGAVFTTAFNIKKNLGIVDEKLTIESIENYYLDPNNDVLTLMINNTSLDNVTTRKKRSKKNKNPVLFRQGSIPLFFIFESKKKVEIYKENVDKISLDNSYMKIDDNIAVASKYANMSLLDVHSPSASMKLNGVYGFTYKNELRKLSSDKEIDEYSNKPLQEPVRLNDFIGLFDCVKKNIPLTNIPIME</sequence>
<evidence type="ECO:0000256" key="4">
    <source>
        <dbReference type="ARBA" id="ARBA00022844"/>
    </source>
</evidence>
<dbReference type="GO" id="GO:0005198">
    <property type="term" value="F:structural molecule activity"/>
    <property type="evidence" value="ECO:0007669"/>
    <property type="project" value="InterPro"/>
</dbReference>
<name>A0A075CHI5_9POXV</name>